<gene>
    <name evidence="1" type="ORF">BcDW1_7045</name>
</gene>
<dbReference type="STRING" id="1290391.M7TSR6"/>
<evidence type="ECO:0000313" key="2">
    <source>
        <dbReference type="Proteomes" id="UP000012045"/>
    </source>
</evidence>
<dbReference type="HOGENOM" id="CLU_1073596_0_0_1"/>
<reference evidence="2" key="1">
    <citation type="journal article" date="2013" name="Genome Announc.">
        <title>Draft genome sequence of Botrytis cinerea BcDW1, inoculum for noble rot of grape berries.</title>
        <authorList>
            <person name="Blanco-Ulate B."/>
            <person name="Allen G."/>
            <person name="Powell A.L."/>
            <person name="Cantu D."/>
        </authorList>
    </citation>
    <scope>NUCLEOTIDE SEQUENCE [LARGE SCALE GENOMIC DNA]</scope>
    <source>
        <strain evidence="2">BcDW1</strain>
    </source>
</reference>
<dbReference type="AlphaFoldDB" id="M7TSR6"/>
<sequence length="259" mass="29966">MVTIGFGATEGEAQEHILALYIQIPELAGQELAYQLAAIYRNPAEVDHARTEYEHWVMPNTTQRGNFIIWYRKFRLLTTQAEVTGQQTLLRDLDRKISDFLARAVALHYKSCTTIDALADKLTEIDELEVSIRERNRYRPAREVAKKPGANSNSHQLTMYIDHKALEYFMSTKSLNARQALWAEALANYNFLIMYRSGKDNFLADALTRRTDELDPQNHTEKKNRLQQLIKNDRIDTQILSETLRMHHSDEISIANIDI</sequence>
<protein>
    <submittedName>
        <fullName evidence="1">Putative retrotransposon nucleocapsid protein</fullName>
    </submittedName>
</protein>
<evidence type="ECO:0000313" key="1">
    <source>
        <dbReference type="EMBL" id="EMR84325.1"/>
    </source>
</evidence>
<proteinExistence type="predicted"/>
<dbReference type="OrthoDB" id="3561005at2759"/>
<dbReference type="Proteomes" id="UP000012045">
    <property type="component" value="Unassembled WGS sequence"/>
</dbReference>
<organism evidence="1 2">
    <name type="scientific">Botryotinia fuckeliana (strain BcDW1)</name>
    <name type="common">Noble rot fungus</name>
    <name type="synonym">Botrytis cinerea</name>
    <dbReference type="NCBI Taxonomy" id="1290391"/>
    <lineage>
        <taxon>Eukaryota</taxon>
        <taxon>Fungi</taxon>
        <taxon>Dikarya</taxon>
        <taxon>Ascomycota</taxon>
        <taxon>Pezizomycotina</taxon>
        <taxon>Leotiomycetes</taxon>
        <taxon>Helotiales</taxon>
        <taxon>Sclerotiniaceae</taxon>
        <taxon>Botrytis</taxon>
    </lineage>
</organism>
<accession>M7TSR6</accession>
<name>M7TSR6_BOTF1</name>
<dbReference type="EMBL" id="KB707955">
    <property type="protein sequence ID" value="EMR84325.1"/>
    <property type="molecule type" value="Genomic_DNA"/>
</dbReference>